<name>A0A1A8N1G8_9TELE</name>
<protein>
    <submittedName>
        <fullName evidence="2">Uncharacterized protein</fullName>
    </submittedName>
</protein>
<reference evidence="2" key="2">
    <citation type="submission" date="2016-06" db="EMBL/GenBank/DDBJ databases">
        <title>The genome of a short-lived fish provides insights into sex chromosome evolution and the genetic control of aging.</title>
        <authorList>
            <person name="Reichwald K."/>
            <person name="Felder M."/>
            <person name="Petzold A."/>
            <person name="Koch P."/>
            <person name="Groth M."/>
            <person name="Platzer M."/>
        </authorList>
    </citation>
    <scope>NUCLEOTIDE SEQUENCE</scope>
    <source>
        <tissue evidence="2">Brain</tissue>
    </source>
</reference>
<evidence type="ECO:0000256" key="1">
    <source>
        <dbReference type="SAM" id="MobiDB-lite"/>
    </source>
</evidence>
<reference evidence="2" key="1">
    <citation type="submission" date="2016-05" db="EMBL/GenBank/DDBJ databases">
        <authorList>
            <person name="Lavstsen T."/>
            <person name="Jespersen J.S."/>
        </authorList>
    </citation>
    <scope>NUCLEOTIDE SEQUENCE</scope>
    <source>
        <tissue evidence="2">Brain</tissue>
    </source>
</reference>
<feature type="non-terminal residue" evidence="2">
    <location>
        <position position="77"/>
    </location>
</feature>
<accession>A0A1A8N1G8</accession>
<dbReference type="EMBL" id="HAEF01021568">
    <property type="protein sequence ID" value="SBR62727.1"/>
    <property type="molecule type" value="Transcribed_RNA"/>
</dbReference>
<sequence>PLLQDSDIQHTDQITTLHNPPLISPSAPSTRTPRFSPPLLPLLRFPPALYLSLLQPTHTPTTVSLLNTSACLQWILK</sequence>
<evidence type="ECO:0000313" key="2">
    <source>
        <dbReference type="EMBL" id="SBR62727.1"/>
    </source>
</evidence>
<proteinExistence type="predicted"/>
<gene>
    <name evidence="2" type="primary">CABZ01066695.1</name>
</gene>
<organism evidence="2">
    <name type="scientific">Nothobranchius pienaari</name>
    <dbReference type="NCBI Taxonomy" id="704102"/>
    <lineage>
        <taxon>Eukaryota</taxon>
        <taxon>Metazoa</taxon>
        <taxon>Chordata</taxon>
        <taxon>Craniata</taxon>
        <taxon>Vertebrata</taxon>
        <taxon>Euteleostomi</taxon>
        <taxon>Actinopterygii</taxon>
        <taxon>Neopterygii</taxon>
        <taxon>Teleostei</taxon>
        <taxon>Neoteleostei</taxon>
        <taxon>Acanthomorphata</taxon>
        <taxon>Ovalentaria</taxon>
        <taxon>Atherinomorphae</taxon>
        <taxon>Cyprinodontiformes</taxon>
        <taxon>Nothobranchiidae</taxon>
        <taxon>Nothobranchius</taxon>
    </lineage>
</organism>
<dbReference type="AlphaFoldDB" id="A0A1A8N1G8"/>
<feature type="non-terminal residue" evidence="2">
    <location>
        <position position="1"/>
    </location>
</feature>
<feature type="region of interest" description="Disordered" evidence="1">
    <location>
        <begin position="1"/>
        <end position="32"/>
    </location>
</feature>